<organism evidence="2 3">
    <name type="scientific">Cerrena zonata</name>
    <dbReference type="NCBI Taxonomy" id="2478898"/>
    <lineage>
        <taxon>Eukaryota</taxon>
        <taxon>Fungi</taxon>
        <taxon>Dikarya</taxon>
        <taxon>Basidiomycota</taxon>
        <taxon>Agaricomycotina</taxon>
        <taxon>Agaricomycetes</taxon>
        <taxon>Polyporales</taxon>
        <taxon>Cerrenaceae</taxon>
        <taxon>Cerrena</taxon>
    </lineage>
</organism>
<keyword evidence="3" id="KW-1185">Reference proteome</keyword>
<gene>
    <name evidence="2" type="ORF">QCA50_014956</name>
</gene>
<feature type="compositionally biased region" description="Basic and acidic residues" evidence="1">
    <location>
        <begin position="59"/>
        <end position="68"/>
    </location>
</feature>
<dbReference type="Proteomes" id="UP001385951">
    <property type="component" value="Unassembled WGS sequence"/>
</dbReference>
<evidence type="ECO:0000313" key="2">
    <source>
        <dbReference type="EMBL" id="KAK7681992.1"/>
    </source>
</evidence>
<name>A0AAW0FRT5_9APHY</name>
<proteinExistence type="predicted"/>
<accession>A0AAW0FRT5</accession>
<reference evidence="2 3" key="1">
    <citation type="submission" date="2022-09" db="EMBL/GenBank/DDBJ databases">
        <authorList>
            <person name="Palmer J.M."/>
        </authorList>
    </citation>
    <scope>NUCLEOTIDE SEQUENCE [LARGE SCALE GENOMIC DNA]</scope>
    <source>
        <strain evidence="2 3">DSM 7382</strain>
    </source>
</reference>
<feature type="region of interest" description="Disordered" evidence="1">
    <location>
        <begin position="49"/>
        <end position="68"/>
    </location>
</feature>
<dbReference type="EMBL" id="JASBNA010000038">
    <property type="protein sequence ID" value="KAK7681992.1"/>
    <property type="molecule type" value="Genomic_DNA"/>
</dbReference>
<protein>
    <submittedName>
        <fullName evidence="2">Uncharacterized protein</fullName>
    </submittedName>
</protein>
<sequence length="68" mass="7472">MGGPRLSGPPVKGNQTDNLLFQRQHFSDMMKPTSTFSSETELHAVAAFGLGRDQGPQSVKDDRDLRNV</sequence>
<dbReference type="AlphaFoldDB" id="A0AAW0FRT5"/>
<comment type="caution">
    <text evidence="2">The sequence shown here is derived from an EMBL/GenBank/DDBJ whole genome shotgun (WGS) entry which is preliminary data.</text>
</comment>
<evidence type="ECO:0000313" key="3">
    <source>
        <dbReference type="Proteomes" id="UP001385951"/>
    </source>
</evidence>
<evidence type="ECO:0000256" key="1">
    <source>
        <dbReference type="SAM" id="MobiDB-lite"/>
    </source>
</evidence>